<comment type="similarity">
    <text evidence="2 6">Belongs to the acyl-CoA dehydrogenase family.</text>
</comment>
<dbReference type="Gene3D" id="1.20.140.10">
    <property type="entry name" value="Butyryl-CoA Dehydrogenase, subunit A, domain 3"/>
    <property type="match status" value="1"/>
</dbReference>
<dbReference type="Pfam" id="PF02770">
    <property type="entry name" value="Acyl-CoA_dh_M"/>
    <property type="match status" value="1"/>
</dbReference>
<dbReference type="Gene3D" id="1.10.540.10">
    <property type="entry name" value="Acyl-CoA dehydrogenase/oxidase, N-terminal domain"/>
    <property type="match status" value="1"/>
</dbReference>
<keyword evidence="5 6" id="KW-0560">Oxidoreductase</keyword>
<evidence type="ECO:0000259" key="9">
    <source>
        <dbReference type="Pfam" id="PF02771"/>
    </source>
</evidence>
<evidence type="ECO:0000256" key="2">
    <source>
        <dbReference type="ARBA" id="ARBA00009347"/>
    </source>
</evidence>
<evidence type="ECO:0000259" key="7">
    <source>
        <dbReference type="Pfam" id="PF00441"/>
    </source>
</evidence>
<reference evidence="11" key="1">
    <citation type="journal article" date="2019" name="Int. J. Syst. Evol. Microbiol.">
        <title>The Global Catalogue of Microorganisms (GCM) 10K type strain sequencing project: providing services to taxonomists for standard genome sequencing and annotation.</title>
        <authorList>
            <consortium name="The Broad Institute Genomics Platform"/>
            <consortium name="The Broad Institute Genome Sequencing Center for Infectious Disease"/>
            <person name="Wu L."/>
            <person name="Ma J."/>
        </authorList>
    </citation>
    <scope>NUCLEOTIDE SEQUENCE [LARGE SCALE GENOMIC DNA]</scope>
    <source>
        <strain evidence="11">JCM 4733</strain>
    </source>
</reference>
<evidence type="ECO:0000256" key="5">
    <source>
        <dbReference type="ARBA" id="ARBA00023002"/>
    </source>
</evidence>
<gene>
    <name evidence="10" type="ORF">GCM10010345_18340</name>
</gene>
<feature type="domain" description="Acyl-CoA dehydrogenase/oxidase N-terminal" evidence="9">
    <location>
        <begin position="12"/>
        <end position="123"/>
    </location>
</feature>
<sequence length="383" mass="40817">MTGSLMPVENSDLRNEVRHLLAEPELREELNGIWRTPPHGECPVPRLTYRELGRRGLLAPHWPPEYGGRGAGVSAGAAVAEELALHGVPDSARVNTIDNAGTTLLSFGTERQRRRHCPEMAAGRVIFSVLYTEPDAGSDLGGMATRAERIAGGWRLTGTKTWNATTANARYGICAARVAGGGDNAYAATALFVVPLDHPAVRIEALPTVNPEPFFTVHLDGAEVDDEALIGSPDAGWSMLTEALGLERTGICFAGRARRWLDQLVRALEARGGPGGAYELSRLDAEVTAARLLGWRAVADLSDGRLGAAAAAAAKWWNSELAQRVARLAWELLGPQGSPAFPDLMVAVREAPGLTLAAGTSEMQLSTVVTDLLDGGDPWEEPI</sequence>
<dbReference type="SUPFAM" id="SSF47203">
    <property type="entry name" value="Acyl-CoA dehydrogenase C-terminal domain-like"/>
    <property type="match status" value="1"/>
</dbReference>
<comment type="cofactor">
    <cofactor evidence="1 6">
        <name>FAD</name>
        <dbReference type="ChEBI" id="CHEBI:57692"/>
    </cofactor>
</comment>
<evidence type="ECO:0000256" key="1">
    <source>
        <dbReference type="ARBA" id="ARBA00001974"/>
    </source>
</evidence>
<feature type="domain" description="Acyl-CoA oxidase/dehydrogenase middle" evidence="8">
    <location>
        <begin position="130"/>
        <end position="208"/>
    </location>
</feature>
<evidence type="ECO:0000313" key="11">
    <source>
        <dbReference type="Proteomes" id="UP000653644"/>
    </source>
</evidence>
<evidence type="ECO:0000259" key="8">
    <source>
        <dbReference type="Pfam" id="PF02770"/>
    </source>
</evidence>
<evidence type="ECO:0000256" key="3">
    <source>
        <dbReference type="ARBA" id="ARBA00022630"/>
    </source>
</evidence>
<dbReference type="InterPro" id="IPR036250">
    <property type="entry name" value="AcylCo_DH-like_C"/>
</dbReference>
<dbReference type="PANTHER" id="PTHR43292:SF3">
    <property type="entry name" value="ACYL-COA DEHYDROGENASE FADE29"/>
    <property type="match status" value="1"/>
</dbReference>
<comment type="caution">
    <text evidence="10">The sequence shown here is derived from an EMBL/GenBank/DDBJ whole genome shotgun (WGS) entry which is preliminary data.</text>
</comment>
<dbReference type="InterPro" id="IPR013786">
    <property type="entry name" value="AcylCoA_DH/ox_N"/>
</dbReference>
<dbReference type="Pfam" id="PF02771">
    <property type="entry name" value="Acyl-CoA_dh_N"/>
    <property type="match status" value="1"/>
</dbReference>
<dbReference type="InterPro" id="IPR037069">
    <property type="entry name" value="AcylCoA_DH/ox_N_sf"/>
</dbReference>
<name>A0ABQ3CHA2_9ACTN</name>
<dbReference type="Pfam" id="PF00441">
    <property type="entry name" value="Acyl-CoA_dh_1"/>
    <property type="match status" value="1"/>
</dbReference>
<accession>A0ABQ3CHA2</accession>
<proteinExistence type="inferred from homology"/>
<dbReference type="Gene3D" id="2.40.110.10">
    <property type="entry name" value="Butyryl-CoA Dehydrogenase, subunit A, domain 2"/>
    <property type="match status" value="1"/>
</dbReference>
<protein>
    <submittedName>
        <fullName evidence="10">Acyl-CoA dehydrogenase</fullName>
    </submittedName>
</protein>
<keyword evidence="3 6" id="KW-0285">Flavoprotein</keyword>
<organism evidence="10 11">
    <name type="scientific">Streptomyces canarius</name>
    <dbReference type="NCBI Taxonomy" id="285453"/>
    <lineage>
        <taxon>Bacteria</taxon>
        <taxon>Bacillati</taxon>
        <taxon>Actinomycetota</taxon>
        <taxon>Actinomycetes</taxon>
        <taxon>Kitasatosporales</taxon>
        <taxon>Streptomycetaceae</taxon>
        <taxon>Streptomyces</taxon>
    </lineage>
</organism>
<dbReference type="InterPro" id="IPR006091">
    <property type="entry name" value="Acyl-CoA_Oxase/DH_mid-dom"/>
</dbReference>
<dbReference type="InterPro" id="IPR009075">
    <property type="entry name" value="AcylCo_DH/oxidase_C"/>
</dbReference>
<dbReference type="InterPro" id="IPR046373">
    <property type="entry name" value="Acyl-CoA_Oxase/DH_mid-dom_sf"/>
</dbReference>
<dbReference type="InterPro" id="IPR052161">
    <property type="entry name" value="Mycobact_Acyl-CoA_DH"/>
</dbReference>
<dbReference type="SUPFAM" id="SSF56645">
    <property type="entry name" value="Acyl-CoA dehydrogenase NM domain-like"/>
    <property type="match status" value="1"/>
</dbReference>
<keyword evidence="4 6" id="KW-0274">FAD</keyword>
<feature type="domain" description="Acyl-CoA dehydrogenase/oxidase C-terminal" evidence="7">
    <location>
        <begin position="235"/>
        <end position="370"/>
    </location>
</feature>
<dbReference type="PANTHER" id="PTHR43292">
    <property type="entry name" value="ACYL-COA DEHYDROGENASE"/>
    <property type="match status" value="1"/>
</dbReference>
<dbReference type="Proteomes" id="UP000653644">
    <property type="component" value="Unassembled WGS sequence"/>
</dbReference>
<evidence type="ECO:0000256" key="4">
    <source>
        <dbReference type="ARBA" id="ARBA00022827"/>
    </source>
</evidence>
<dbReference type="InterPro" id="IPR009100">
    <property type="entry name" value="AcylCoA_DH/oxidase_NM_dom_sf"/>
</dbReference>
<evidence type="ECO:0000256" key="6">
    <source>
        <dbReference type="RuleBase" id="RU362125"/>
    </source>
</evidence>
<dbReference type="EMBL" id="BMVN01000005">
    <property type="protein sequence ID" value="GHA14153.1"/>
    <property type="molecule type" value="Genomic_DNA"/>
</dbReference>
<keyword evidence="11" id="KW-1185">Reference proteome</keyword>
<evidence type="ECO:0000313" key="10">
    <source>
        <dbReference type="EMBL" id="GHA14153.1"/>
    </source>
</evidence>